<organism evidence="4 5">
    <name type="scientific">Roseateles asaccharophilus</name>
    <dbReference type="NCBI Taxonomy" id="582607"/>
    <lineage>
        <taxon>Bacteria</taxon>
        <taxon>Pseudomonadati</taxon>
        <taxon>Pseudomonadota</taxon>
        <taxon>Betaproteobacteria</taxon>
        <taxon>Burkholderiales</taxon>
        <taxon>Sphaerotilaceae</taxon>
        <taxon>Roseateles</taxon>
    </lineage>
</organism>
<feature type="signal peptide" evidence="2">
    <location>
        <begin position="1"/>
        <end position="22"/>
    </location>
</feature>
<evidence type="ECO:0000313" key="5">
    <source>
        <dbReference type="Proteomes" id="UP000295357"/>
    </source>
</evidence>
<dbReference type="AlphaFoldDB" id="A0A4R6N8K1"/>
<dbReference type="PANTHER" id="PTHR35936:SF25">
    <property type="entry name" value="ABC TRANSPORTER SUBSTRATE-BINDING PROTEIN"/>
    <property type="match status" value="1"/>
</dbReference>
<sequence length="272" mass="30840">MRHCLPFLLLVLALLRPDVAAARVVQIATGELPPYATESRADKGVALQIVRRAFALAGHEVRFHFMPWSRAQLETKAGLWDASAYWGASEERRRDFLLSDTVLVEQWQLVSLRTLKLEWQRLEDLGAWRIGVIRDYTYTPEFWRLVQAGRLQTDNTTDDLAGLRKLLLRRIDVLPIERNVACDLLARHFSQAEAAQLAIHPRLLTESFTTHLLLPPQLPRSQTLLQDFNRGLRQLISSGEHARIMTSVSCPLGWAPRPASQDPAATGTRQTP</sequence>
<dbReference type="RefSeq" id="WP_133603366.1">
    <property type="nucleotide sequence ID" value="NZ_JAUFPJ010000006.1"/>
</dbReference>
<dbReference type="Pfam" id="PF00497">
    <property type="entry name" value="SBP_bac_3"/>
    <property type="match status" value="1"/>
</dbReference>
<evidence type="ECO:0000313" key="4">
    <source>
        <dbReference type="EMBL" id="TDP11477.1"/>
    </source>
</evidence>
<keyword evidence="1 2" id="KW-0732">Signal</keyword>
<dbReference type="OrthoDB" id="8907081at2"/>
<reference evidence="4 5" key="1">
    <citation type="submission" date="2019-03" db="EMBL/GenBank/DDBJ databases">
        <title>Genomic Encyclopedia of Type Strains, Phase IV (KMG-IV): sequencing the most valuable type-strain genomes for metagenomic binning, comparative biology and taxonomic classification.</title>
        <authorList>
            <person name="Goeker M."/>
        </authorList>
    </citation>
    <scope>NUCLEOTIDE SEQUENCE [LARGE SCALE GENOMIC DNA]</scope>
    <source>
        <strain evidence="4 5">DSM 25082</strain>
    </source>
</reference>
<dbReference type="EMBL" id="SNXE01000003">
    <property type="protein sequence ID" value="TDP11477.1"/>
    <property type="molecule type" value="Genomic_DNA"/>
</dbReference>
<feature type="domain" description="Solute-binding protein family 3/N-terminal" evidence="3">
    <location>
        <begin position="31"/>
        <end position="245"/>
    </location>
</feature>
<proteinExistence type="predicted"/>
<keyword evidence="5" id="KW-1185">Reference proteome</keyword>
<dbReference type="Gene3D" id="3.40.190.10">
    <property type="entry name" value="Periplasmic binding protein-like II"/>
    <property type="match status" value="2"/>
</dbReference>
<evidence type="ECO:0000259" key="3">
    <source>
        <dbReference type="Pfam" id="PF00497"/>
    </source>
</evidence>
<dbReference type="PANTHER" id="PTHR35936">
    <property type="entry name" value="MEMBRANE-BOUND LYTIC MUREIN TRANSGLYCOSYLASE F"/>
    <property type="match status" value="1"/>
</dbReference>
<evidence type="ECO:0000256" key="1">
    <source>
        <dbReference type="ARBA" id="ARBA00022729"/>
    </source>
</evidence>
<dbReference type="Proteomes" id="UP000295357">
    <property type="component" value="Unassembled WGS sequence"/>
</dbReference>
<evidence type="ECO:0000256" key="2">
    <source>
        <dbReference type="SAM" id="SignalP"/>
    </source>
</evidence>
<dbReference type="InterPro" id="IPR001638">
    <property type="entry name" value="Solute-binding_3/MltF_N"/>
</dbReference>
<feature type="chain" id="PRO_5020761045" evidence="2">
    <location>
        <begin position="23"/>
        <end position="272"/>
    </location>
</feature>
<gene>
    <name evidence="4" type="ORF">DFR39_103408</name>
</gene>
<comment type="caution">
    <text evidence="4">The sequence shown here is derived from an EMBL/GenBank/DDBJ whole genome shotgun (WGS) entry which is preliminary data.</text>
</comment>
<accession>A0A4R6N8K1</accession>
<dbReference type="SUPFAM" id="SSF53850">
    <property type="entry name" value="Periplasmic binding protein-like II"/>
    <property type="match status" value="1"/>
</dbReference>
<name>A0A4R6N8K1_9BURK</name>
<protein>
    <submittedName>
        <fullName evidence="4">Amino acid ABC transporter substrate-binding protein (PAAT family)</fullName>
    </submittedName>
</protein>